<reference evidence="1 2" key="1">
    <citation type="submission" date="2024-01" db="EMBL/GenBank/DDBJ databases">
        <title>The complete chloroplast genome sequence of Lithospermum erythrorhizon: insights into the phylogenetic relationship among Boraginaceae species and the maternal lineages of purple gromwells.</title>
        <authorList>
            <person name="Okada T."/>
            <person name="Watanabe K."/>
        </authorList>
    </citation>
    <scope>NUCLEOTIDE SEQUENCE [LARGE SCALE GENOMIC DNA]</scope>
</reference>
<dbReference type="GO" id="GO:0048367">
    <property type="term" value="P:shoot system development"/>
    <property type="evidence" value="ECO:0007669"/>
    <property type="project" value="InterPro"/>
</dbReference>
<keyword evidence="2" id="KW-1185">Reference proteome</keyword>
<dbReference type="EMBL" id="BAABME010002443">
    <property type="protein sequence ID" value="GAA0154647.1"/>
    <property type="molecule type" value="Genomic_DNA"/>
</dbReference>
<comment type="caution">
    <text evidence="1">The sequence shown here is derived from an EMBL/GenBank/DDBJ whole genome shotgun (WGS) entry which is preliminary data.</text>
</comment>
<protein>
    <submittedName>
        <fullName evidence="1">Uncharacterized protein</fullName>
    </submittedName>
</protein>
<dbReference type="InterPro" id="IPR004320">
    <property type="entry name" value="BPS1_pln"/>
</dbReference>
<accession>A0AAV3PXG2</accession>
<evidence type="ECO:0000313" key="1">
    <source>
        <dbReference type="EMBL" id="GAA0154647.1"/>
    </source>
</evidence>
<gene>
    <name evidence="1" type="ORF">LIER_12569</name>
</gene>
<dbReference type="Pfam" id="PF03087">
    <property type="entry name" value="BPS1"/>
    <property type="match status" value="1"/>
</dbReference>
<dbReference type="PANTHER" id="PTHR31509">
    <property type="entry name" value="BPS1-LIKE PROTEIN"/>
    <property type="match status" value="1"/>
</dbReference>
<sequence>MSRPQNLRKPFISFGNPFRMISPKGLSLPPKLVALLDSFEETLTEKLKTLKPRDGDGVLSLSWMTSALEALCAIHTEVKSLIAALELPVSDWDGKWIDVYLDNSVKLLDVCIAFSSEVSRLNQGNLFLQCVLHNLDSTSAVQFTKAQSSLDGWRQHVSSKNLRIEKCFTILGQLIDTLDLPRIKNSSKGRVLMRAMYGVRMVTVFICNVFAVAFSSSSQKLVDLPAPEACLWAEAFTEVQVLVNGDIQKIHSSGKVTGVKELEAVDTIVKRLHTLVQQGEDIVEVEALRSSIKDLGKSSGELTQGLDFLARGIDGFFQIVLTGRDALLGKLRVGNDVSNTMQQHNHVKRQVVR</sequence>
<name>A0AAV3PXG2_LITER</name>
<proteinExistence type="predicted"/>
<dbReference type="GO" id="GO:0048364">
    <property type="term" value="P:root development"/>
    <property type="evidence" value="ECO:0007669"/>
    <property type="project" value="InterPro"/>
</dbReference>
<dbReference type="AlphaFoldDB" id="A0AAV3PXG2"/>
<dbReference type="Proteomes" id="UP001454036">
    <property type="component" value="Unassembled WGS sequence"/>
</dbReference>
<organism evidence="1 2">
    <name type="scientific">Lithospermum erythrorhizon</name>
    <name type="common">Purple gromwell</name>
    <name type="synonym">Lithospermum officinale var. erythrorhizon</name>
    <dbReference type="NCBI Taxonomy" id="34254"/>
    <lineage>
        <taxon>Eukaryota</taxon>
        <taxon>Viridiplantae</taxon>
        <taxon>Streptophyta</taxon>
        <taxon>Embryophyta</taxon>
        <taxon>Tracheophyta</taxon>
        <taxon>Spermatophyta</taxon>
        <taxon>Magnoliopsida</taxon>
        <taxon>eudicotyledons</taxon>
        <taxon>Gunneridae</taxon>
        <taxon>Pentapetalae</taxon>
        <taxon>asterids</taxon>
        <taxon>lamiids</taxon>
        <taxon>Boraginales</taxon>
        <taxon>Boraginaceae</taxon>
        <taxon>Boraginoideae</taxon>
        <taxon>Lithospermeae</taxon>
        <taxon>Lithospermum</taxon>
    </lineage>
</organism>
<evidence type="ECO:0000313" key="2">
    <source>
        <dbReference type="Proteomes" id="UP001454036"/>
    </source>
</evidence>